<keyword evidence="1" id="KW-1133">Transmembrane helix</keyword>
<comment type="caution">
    <text evidence="2">The sequence shown here is derived from an EMBL/GenBank/DDBJ whole genome shotgun (WGS) entry which is preliminary data.</text>
</comment>
<proteinExistence type="predicted"/>
<dbReference type="Proteomes" id="UP000779233">
    <property type="component" value="Unassembled WGS sequence"/>
</dbReference>
<name>A0A8S4HHT0_PLAVI</name>
<dbReference type="InterPro" id="IPR022139">
    <property type="entry name" value="Fam-L/Fam-M-like_plasmodium"/>
</dbReference>
<accession>A0A8S4HHT0</accession>
<feature type="transmembrane region" description="Helical" evidence="1">
    <location>
        <begin position="202"/>
        <end position="221"/>
    </location>
</feature>
<dbReference type="AlphaFoldDB" id="A0A8S4HHT0"/>
<dbReference type="EMBL" id="CAJZCX010000013">
    <property type="protein sequence ID" value="CAG9482283.1"/>
    <property type="molecule type" value="Genomic_DNA"/>
</dbReference>
<feature type="transmembrane region" description="Helical" evidence="1">
    <location>
        <begin position="134"/>
        <end position="155"/>
    </location>
</feature>
<keyword evidence="1" id="KW-0472">Membrane</keyword>
<dbReference type="Pfam" id="PF12420">
    <property type="entry name" value="DUF3671"/>
    <property type="match status" value="1"/>
</dbReference>
<protein>
    <submittedName>
        <fullName evidence="2">(malaria parasite P. vivax) hypothetical protein</fullName>
    </submittedName>
</protein>
<keyword evidence="1" id="KW-0812">Transmembrane</keyword>
<reference evidence="2" key="1">
    <citation type="submission" date="2021-09" db="EMBL/GenBank/DDBJ databases">
        <authorList>
            <consortium name="Pathogen Informatics"/>
        </authorList>
    </citation>
    <scope>NUCLEOTIDE SEQUENCE</scope>
    <source>
        <strain evidence="2">PvW1</strain>
    </source>
</reference>
<evidence type="ECO:0000313" key="3">
    <source>
        <dbReference type="Proteomes" id="UP000779233"/>
    </source>
</evidence>
<dbReference type="VEuPathDB" id="PlasmoDB:PVPAM_050009100"/>
<sequence>MYFFQCSLNKILEWKQKYGKNTDIRYNRLLTKRDYQKGLENKVLRDDLPSYGKNIKINTGKGISTHGRLKPKGLNYYDTYKKNYKKRYSKKKGLAKLDCYCEKIVFDRFDKIRDGGNKWRNNKKLLKKKIKKKYGTFLILFSLLPFLGFIFHILFGNDKIGNGILNICMGTGTNHETNSPKCGGNHKIITQDTYDYISYANFVYSFLMTIIVIFFFIYILLKVIKYERLKEGKSKMSKKEYFNYCKEVFNLK</sequence>
<gene>
    <name evidence="2" type="ORF">PVW1_040008800</name>
</gene>
<organism evidence="2 3">
    <name type="scientific">Plasmodium vivax</name>
    <name type="common">malaria parasite P. vivax</name>
    <dbReference type="NCBI Taxonomy" id="5855"/>
    <lineage>
        <taxon>Eukaryota</taxon>
        <taxon>Sar</taxon>
        <taxon>Alveolata</taxon>
        <taxon>Apicomplexa</taxon>
        <taxon>Aconoidasida</taxon>
        <taxon>Haemosporida</taxon>
        <taxon>Plasmodiidae</taxon>
        <taxon>Plasmodium</taxon>
        <taxon>Plasmodium (Plasmodium)</taxon>
    </lineage>
</organism>
<evidence type="ECO:0000256" key="1">
    <source>
        <dbReference type="SAM" id="Phobius"/>
    </source>
</evidence>
<evidence type="ECO:0000313" key="2">
    <source>
        <dbReference type="EMBL" id="CAG9482283.1"/>
    </source>
</evidence>